<evidence type="ECO:0000256" key="8">
    <source>
        <dbReference type="ARBA" id="ARBA00022847"/>
    </source>
</evidence>
<dbReference type="Pfam" id="PF22776">
    <property type="entry name" value="K_trans_C"/>
    <property type="match status" value="1"/>
</dbReference>
<keyword evidence="17" id="KW-1185">Reference proteome</keyword>
<dbReference type="PANTHER" id="PTHR30540:SF79">
    <property type="entry name" value="LOW AFFINITY POTASSIUM TRANSPORT SYSTEM PROTEIN KUP"/>
    <property type="match status" value="1"/>
</dbReference>
<dbReference type="InterPro" id="IPR003855">
    <property type="entry name" value="K+_transporter"/>
</dbReference>
<evidence type="ECO:0000256" key="11">
    <source>
        <dbReference type="ARBA" id="ARBA00023065"/>
    </source>
</evidence>
<evidence type="ECO:0000313" key="17">
    <source>
        <dbReference type="Proteomes" id="UP001165667"/>
    </source>
</evidence>
<dbReference type="GO" id="GO:0015293">
    <property type="term" value="F:symporter activity"/>
    <property type="evidence" value="ECO:0007669"/>
    <property type="project" value="UniProtKB-UniRule"/>
</dbReference>
<dbReference type="GO" id="GO:0015079">
    <property type="term" value="F:potassium ion transmembrane transporter activity"/>
    <property type="evidence" value="ECO:0007669"/>
    <property type="project" value="UniProtKB-UniRule"/>
</dbReference>
<feature type="transmembrane region" description="Helical" evidence="13">
    <location>
        <begin position="128"/>
        <end position="146"/>
    </location>
</feature>
<feature type="transmembrane region" description="Helical" evidence="13">
    <location>
        <begin position="383"/>
        <end position="402"/>
    </location>
</feature>
<keyword evidence="4 13" id="KW-1003">Cell membrane</keyword>
<evidence type="ECO:0000256" key="4">
    <source>
        <dbReference type="ARBA" id="ARBA00022475"/>
    </source>
</evidence>
<feature type="transmembrane region" description="Helical" evidence="13">
    <location>
        <begin position="352"/>
        <end position="376"/>
    </location>
</feature>
<accession>A0AA41Z572</accession>
<evidence type="ECO:0000256" key="5">
    <source>
        <dbReference type="ARBA" id="ARBA00022519"/>
    </source>
</evidence>
<feature type="domain" description="K+ potassium transporter integral membrane" evidence="14">
    <location>
        <begin position="2"/>
        <end position="452"/>
    </location>
</feature>
<proteinExistence type="inferred from homology"/>
<feature type="transmembrane region" description="Helical" evidence="13">
    <location>
        <begin position="153"/>
        <end position="174"/>
    </location>
</feature>
<keyword evidence="10 13" id="KW-1133">Transmembrane helix</keyword>
<feature type="transmembrane region" description="Helical" evidence="13">
    <location>
        <begin position="269"/>
        <end position="289"/>
    </location>
</feature>
<organism evidence="16 17">
    <name type="scientific">Lichenifustis flavocetrariae</name>
    <dbReference type="NCBI Taxonomy" id="2949735"/>
    <lineage>
        <taxon>Bacteria</taxon>
        <taxon>Pseudomonadati</taxon>
        <taxon>Pseudomonadota</taxon>
        <taxon>Alphaproteobacteria</taxon>
        <taxon>Hyphomicrobiales</taxon>
        <taxon>Lichenihabitantaceae</taxon>
        <taxon>Lichenifustis</taxon>
    </lineage>
</organism>
<reference evidence="16" key="1">
    <citation type="submission" date="2022-05" db="EMBL/GenBank/DDBJ databases">
        <authorList>
            <person name="Pankratov T."/>
        </authorList>
    </citation>
    <scope>NUCLEOTIDE SEQUENCE</scope>
    <source>
        <strain evidence="16">BP6-180914</strain>
    </source>
</reference>
<keyword evidence="3 13" id="KW-0813">Transport</keyword>
<feature type="transmembrane region" description="Helical" evidence="13">
    <location>
        <begin position="408"/>
        <end position="429"/>
    </location>
</feature>
<gene>
    <name evidence="13" type="primary">kup</name>
    <name evidence="16" type="ORF">M8523_34650</name>
</gene>
<keyword evidence="5" id="KW-0997">Cell inner membrane</keyword>
<feature type="transmembrane region" description="Helical" evidence="13">
    <location>
        <begin position="326"/>
        <end position="346"/>
    </location>
</feature>
<dbReference type="Pfam" id="PF02705">
    <property type="entry name" value="K_trans"/>
    <property type="match status" value="1"/>
</dbReference>
<keyword evidence="8 13" id="KW-0769">Symport</keyword>
<comment type="subcellular location">
    <subcellularLocation>
        <location evidence="13">Cell membrane</location>
        <topology evidence="13">Multi-pass membrane protein</topology>
    </subcellularLocation>
    <subcellularLocation>
        <location evidence="1">Membrane</location>
        <topology evidence="1">Multi-pass membrane protein</topology>
    </subcellularLocation>
</comment>
<evidence type="ECO:0000256" key="2">
    <source>
        <dbReference type="ARBA" id="ARBA00007019"/>
    </source>
</evidence>
<comment type="function">
    <text evidence="13">Transport of potassium into the cell. Likely operates as a K(+):H(+) symporter.</text>
</comment>
<dbReference type="HAMAP" id="MF_01522">
    <property type="entry name" value="Kup"/>
    <property type="match status" value="1"/>
</dbReference>
<keyword evidence="11 13" id="KW-0406">Ion transport</keyword>
<dbReference type="EMBL" id="JAMOIM010000082">
    <property type="protein sequence ID" value="MCW6513005.1"/>
    <property type="molecule type" value="Genomic_DNA"/>
</dbReference>
<dbReference type="InterPro" id="IPR053952">
    <property type="entry name" value="K_trans_C"/>
</dbReference>
<comment type="catalytic activity">
    <reaction evidence="13">
        <text>K(+)(in) + H(+)(in) = K(+)(out) + H(+)(out)</text>
        <dbReference type="Rhea" id="RHEA:28490"/>
        <dbReference type="ChEBI" id="CHEBI:15378"/>
        <dbReference type="ChEBI" id="CHEBI:29103"/>
    </reaction>
</comment>
<evidence type="ECO:0000313" key="16">
    <source>
        <dbReference type="EMBL" id="MCW6513005.1"/>
    </source>
</evidence>
<dbReference type="PANTHER" id="PTHR30540">
    <property type="entry name" value="OSMOTIC STRESS POTASSIUM TRANSPORTER"/>
    <property type="match status" value="1"/>
</dbReference>
<protein>
    <recommendedName>
        <fullName evidence="13">Probable potassium transport system protein Kup</fullName>
    </recommendedName>
</protein>
<evidence type="ECO:0000256" key="10">
    <source>
        <dbReference type="ARBA" id="ARBA00022989"/>
    </source>
</evidence>
<keyword evidence="9 13" id="KW-0630">Potassium</keyword>
<feature type="transmembrane region" description="Helical" evidence="13">
    <location>
        <begin position="235"/>
        <end position="257"/>
    </location>
</feature>
<feature type="transmembrane region" description="Helical" evidence="13">
    <location>
        <begin position="87"/>
        <end position="108"/>
    </location>
</feature>
<dbReference type="InterPro" id="IPR023051">
    <property type="entry name" value="Kup"/>
</dbReference>
<evidence type="ECO:0000256" key="13">
    <source>
        <dbReference type="HAMAP-Rule" id="MF_01522"/>
    </source>
</evidence>
<dbReference type="RefSeq" id="WP_282589381.1">
    <property type="nucleotide sequence ID" value="NZ_JAMOIM010000082.1"/>
</dbReference>
<dbReference type="InterPro" id="IPR053951">
    <property type="entry name" value="K_trans_N"/>
</dbReference>
<keyword evidence="6 13" id="KW-0633">Potassium transport</keyword>
<feature type="domain" description="K+ potassium transporter C-terminal" evidence="15">
    <location>
        <begin position="462"/>
        <end position="606"/>
    </location>
</feature>
<evidence type="ECO:0000256" key="1">
    <source>
        <dbReference type="ARBA" id="ARBA00004141"/>
    </source>
</evidence>
<feature type="transmembrane region" description="Helical" evidence="13">
    <location>
        <begin position="203"/>
        <end position="223"/>
    </location>
</feature>
<feature type="transmembrane region" description="Helical" evidence="13">
    <location>
        <begin position="34"/>
        <end position="58"/>
    </location>
</feature>
<keyword evidence="7 13" id="KW-0812">Transmembrane</keyword>
<evidence type="ECO:0000259" key="15">
    <source>
        <dbReference type="Pfam" id="PF22776"/>
    </source>
</evidence>
<dbReference type="AlphaFoldDB" id="A0AA41Z572"/>
<comment type="similarity">
    <text evidence="2 13">Belongs to the HAK/KUP transporter (TC 2.A.72) family.</text>
</comment>
<name>A0AA41Z572_9HYPH</name>
<evidence type="ECO:0000256" key="9">
    <source>
        <dbReference type="ARBA" id="ARBA00022958"/>
    </source>
</evidence>
<dbReference type="GO" id="GO:0005886">
    <property type="term" value="C:plasma membrane"/>
    <property type="evidence" value="ECO:0007669"/>
    <property type="project" value="UniProtKB-SubCell"/>
</dbReference>
<evidence type="ECO:0000256" key="6">
    <source>
        <dbReference type="ARBA" id="ARBA00022538"/>
    </source>
</evidence>
<keyword evidence="12 13" id="KW-0472">Membrane</keyword>
<comment type="caution">
    <text evidence="16">The sequence shown here is derived from an EMBL/GenBank/DDBJ whole genome shotgun (WGS) entry which is preliminary data.</text>
</comment>
<sequence>MVGATGVVFGDIATSPLYAFRESFIGVHKLPIDAFHVLGVLSLLVWTLLIVVTLKYVFVTMRADNRGEGGSFALLALIERRLPGARILPWVSGAALLATALFYGDAMITPAISILSAVEGLELVDARMTAGVLPVTLVIVVLLFVVQRRGTEALALWFGPVMLLWLLTIAALGITNVVRAPAVLGALSPWPALRFLAADPTRAFLTLGTVVLAVTGAEALYADMGHFGRRPIASAWLWLALPALLLCYMGQSALVLAEPAAIENPFYRMAPSALLVPLIVLSSVATVIASQSIISGAFSVTQQAIRLGYLPRVTIVQTSASTLGQVYAPAVNALLFITVVGLVIGFGSSAALAAAFGLAVTATMVLTTLLVGVMIFHIWAWNPLWAVPLYGLLLTCDVALFAASSTKFAAGGWLPVLVAAFLAFVFATWRKGRRLVAAQIDQIDLPLDSFLASVTKVTRVRGTAVYLSRAAVGLPPALLHNLKHNKVLHERVLLATIETALTPIVSPAERITIDEAHGGAARVRIRYGFMQTPDVPAALALLPEPPSAGDTTYFLSRQTIVPSAHPGMMQWRESLFSVMVRNSETPMSAFHLPINRVVELGSQIEI</sequence>
<evidence type="ECO:0000256" key="7">
    <source>
        <dbReference type="ARBA" id="ARBA00022692"/>
    </source>
</evidence>
<evidence type="ECO:0000259" key="14">
    <source>
        <dbReference type="Pfam" id="PF02705"/>
    </source>
</evidence>
<evidence type="ECO:0000256" key="12">
    <source>
        <dbReference type="ARBA" id="ARBA00023136"/>
    </source>
</evidence>
<evidence type="ECO:0000256" key="3">
    <source>
        <dbReference type="ARBA" id="ARBA00022448"/>
    </source>
</evidence>
<dbReference type="Proteomes" id="UP001165667">
    <property type="component" value="Unassembled WGS sequence"/>
</dbReference>